<reference evidence="1 2" key="1">
    <citation type="submission" date="2011-04" db="EMBL/GenBank/DDBJ databases">
        <authorList>
            <person name="Rasko D."/>
            <person name="Redman J."/>
            <person name="Daugherty S.C."/>
            <person name="Tallon L."/>
            <person name="Sadzewicz L."/>
            <person name="Jones K."/>
            <person name="Santana-Cruz I."/>
            <person name="Liu X."/>
        </authorList>
    </citation>
    <scope>NUCLEOTIDE SEQUENCE [LARGE SCALE GENOMIC DNA]</scope>
    <source>
        <strain evidence="1 2">K-227</strain>
    </source>
</reference>
<organism evidence="1 2">
    <name type="scientific">Shigella flexneri K-227</name>
    <dbReference type="NCBI Taxonomy" id="766147"/>
    <lineage>
        <taxon>Bacteria</taxon>
        <taxon>Pseudomonadati</taxon>
        <taxon>Pseudomonadota</taxon>
        <taxon>Gammaproteobacteria</taxon>
        <taxon>Enterobacterales</taxon>
        <taxon>Enterobacteriaceae</taxon>
        <taxon>Shigella</taxon>
    </lineage>
</organism>
<dbReference type="Proteomes" id="UP000004520">
    <property type="component" value="Unassembled WGS sequence"/>
</dbReference>
<name>F5P4E1_SHIFL</name>
<gene>
    <name evidence="1" type="ORF">SFK227_5677</name>
</gene>
<evidence type="ECO:0000313" key="1">
    <source>
        <dbReference type="EMBL" id="EGK31301.1"/>
    </source>
</evidence>
<protein>
    <submittedName>
        <fullName evidence="1">Uncharacterized protein</fullName>
    </submittedName>
</protein>
<dbReference type="AlphaFoldDB" id="F5P4E1"/>
<proteinExistence type="predicted"/>
<evidence type="ECO:0000313" key="2">
    <source>
        <dbReference type="Proteomes" id="UP000004520"/>
    </source>
</evidence>
<accession>F5P4E1</accession>
<dbReference type="EMBL" id="AFGY01000069">
    <property type="protein sequence ID" value="EGK31301.1"/>
    <property type="molecule type" value="Genomic_DNA"/>
</dbReference>
<sequence length="43" mass="4829">MHEVRTYTISTSFRLCAVCDAVKTADNRQKIPLCQGAVKVNFL</sequence>